<dbReference type="PANTHER" id="PTHR38772:SF1">
    <property type="entry name" value="NUCLEOID-ASSOCIATED PROTEIN YEJK"/>
    <property type="match status" value="1"/>
</dbReference>
<evidence type="ECO:0000256" key="2">
    <source>
        <dbReference type="ARBA" id="ARBA00009035"/>
    </source>
</evidence>
<protein>
    <submittedName>
        <fullName evidence="4">Nucleoid-associated protein NdpA</fullName>
    </submittedName>
</protein>
<dbReference type="eggNOG" id="COG3081">
    <property type="taxonomic scope" value="Bacteria"/>
</dbReference>
<keyword evidence="5" id="KW-1185">Reference proteome</keyword>
<evidence type="ECO:0000313" key="5">
    <source>
        <dbReference type="Proteomes" id="UP000014115"/>
    </source>
</evidence>
<gene>
    <name evidence="4" type="ORF">A10D4_12547</name>
</gene>
<reference evidence="4 5" key="1">
    <citation type="journal article" date="2012" name="J. Bacteriol.">
        <title>Genome Sequence of Idiomarina xiamenensis Type Strain 10-D-4.</title>
        <authorList>
            <person name="Lai Q."/>
            <person name="Wang L."/>
            <person name="Wang W."/>
            <person name="Shao Z."/>
        </authorList>
    </citation>
    <scope>NUCLEOTIDE SEQUENCE [LARGE SCALE GENOMIC DNA]</scope>
    <source>
        <strain evidence="4 5">10-D-4</strain>
    </source>
</reference>
<dbReference type="InterPro" id="IPR007358">
    <property type="entry name" value="Nucleoid_associated_NdpA"/>
</dbReference>
<comment type="caution">
    <text evidence="4">The sequence shown here is derived from an EMBL/GenBank/DDBJ whole genome shotgun (WGS) entry which is preliminary data.</text>
</comment>
<sequence>MLQLSIMVTQPTAEDSENMQLQVHHSIIHQFYHDQQQIGLRLASQPLSSDDQVVTLLEDLNDSYNAKPSKGYASFVDEQDDAEAPEFPRLLTTWLAAPEQFVQFSQDAARLLQTELEKYGFLQPGFLLLSHYRQLANEYLLVSFLPIRDGVTIAADLSVDRSSQLDLSRVQLAARIDLTEWQAHPQDASYISFIKGRAGRKVSDFFLDFLGCTERVNARQQTQQLVDQVQAYVRDQQLPQEQAGDVRQQVYSYCDEQWQQGEPVRVKELSEQLQNQHQTATSFADFRQEFTQSATDTDAADSNDEFPADKGTLRRLVKFQGQGGGVSVGFDQTLLGSRVDYDPQTDTLKIIGTPPNLRDQLRRYFGIDS</sequence>
<evidence type="ECO:0000313" key="4">
    <source>
        <dbReference type="EMBL" id="EKE79834.1"/>
    </source>
</evidence>
<dbReference type="GO" id="GO:0003690">
    <property type="term" value="F:double-stranded DNA binding"/>
    <property type="evidence" value="ECO:0007669"/>
    <property type="project" value="TreeGrafter"/>
</dbReference>
<dbReference type="PATRIC" id="fig|740709.3.peg.2533"/>
<dbReference type="NCBIfam" id="NF001557">
    <property type="entry name" value="PRK00378.1"/>
    <property type="match status" value="1"/>
</dbReference>
<name>K2KA26_9GAMM</name>
<comment type="similarity">
    <text evidence="2">Belongs to the YejK family.</text>
</comment>
<organism evidence="4 5">
    <name type="scientific">Idiomarina xiamenensis 10-D-4</name>
    <dbReference type="NCBI Taxonomy" id="740709"/>
    <lineage>
        <taxon>Bacteria</taxon>
        <taxon>Pseudomonadati</taxon>
        <taxon>Pseudomonadota</taxon>
        <taxon>Gammaproteobacteria</taxon>
        <taxon>Alteromonadales</taxon>
        <taxon>Idiomarinaceae</taxon>
        <taxon>Idiomarina</taxon>
    </lineage>
</organism>
<comment type="subcellular location">
    <subcellularLocation>
        <location evidence="1">Cytoplasm</location>
        <location evidence="1">Nucleoid</location>
    </subcellularLocation>
</comment>
<dbReference type="PANTHER" id="PTHR38772">
    <property type="match status" value="1"/>
</dbReference>
<keyword evidence="3" id="KW-0963">Cytoplasm</keyword>
<proteinExistence type="inferred from homology"/>
<dbReference type="GO" id="GO:0003727">
    <property type="term" value="F:single-stranded RNA binding"/>
    <property type="evidence" value="ECO:0007669"/>
    <property type="project" value="TreeGrafter"/>
</dbReference>
<dbReference type="GO" id="GO:0043590">
    <property type="term" value="C:bacterial nucleoid"/>
    <property type="evidence" value="ECO:0007669"/>
    <property type="project" value="TreeGrafter"/>
</dbReference>
<dbReference type="Pfam" id="PF04245">
    <property type="entry name" value="NA37"/>
    <property type="match status" value="1"/>
</dbReference>
<evidence type="ECO:0000256" key="3">
    <source>
        <dbReference type="ARBA" id="ARBA00022490"/>
    </source>
</evidence>
<accession>K2KA26</accession>
<dbReference type="AlphaFoldDB" id="K2KA26"/>
<evidence type="ECO:0000256" key="1">
    <source>
        <dbReference type="ARBA" id="ARBA00004453"/>
    </source>
</evidence>
<dbReference type="EMBL" id="AMRG01000021">
    <property type="protein sequence ID" value="EKE79834.1"/>
    <property type="molecule type" value="Genomic_DNA"/>
</dbReference>
<dbReference type="Proteomes" id="UP000014115">
    <property type="component" value="Unassembled WGS sequence"/>
</dbReference>
<dbReference type="STRING" id="740709.A10D4_12547"/>